<evidence type="ECO:0000313" key="1">
    <source>
        <dbReference type="EMBL" id="RHD48213.1"/>
    </source>
</evidence>
<evidence type="ECO:0000313" key="2">
    <source>
        <dbReference type="Proteomes" id="UP000284361"/>
    </source>
</evidence>
<gene>
    <name evidence="1" type="ORF">DW789_14955</name>
</gene>
<dbReference type="EMBL" id="QSJG01000047">
    <property type="protein sequence ID" value="RHD48213.1"/>
    <property type="molecule type" value="Genomic_DNA"/>
</dbReference>
<sequence>MKHPVVLDACTIINLLRIDEDEFLFRLLCSLRLYVADLVNQEIMKNIFHNELSEEQRTYISGVLPQLQSKWNSFNQTMDLIDTDFYEKNIKKFTRHTKKINGELQSSILSLCLSRKYHSRVFFYTDDFPAKEQFKNFFEFQQIGSIGDSVDLLIFLYWNSPDFSDKKLERFLHDLFAEYNLSVSNFIKGIDEISESYIKKKNVYKLLREIVDSFYQNEDWLGKVEEVKKKVSSDARLKALFVSCPEERSCKLVDKIKEVQKMMRDFSIYKKDELLSMN</sequence>
<dbReference type="Proteomes" id="UP000284361">
    <property type="component" value="Unassembled WGS sequence"/>
</dbReference>
<dbReference type="RefSeq" id="WP_118166171.1">
    <property type="nucleotide sequence ID" value="NZ_QSJG01000047.1"/>
</dbReference>
<organism evidence="1 2">
    <name type="scientific">Phocaeicola plebeius</name>
    <dbReference type="NCBI Taxonomy" id="310297"/>
    <lineage>
        <taxon>Bacteria</taxon>
        <taxon>Pseudomonadati</taxon>
        <taxon>Bacteroidota</taxon>
        <taxon>Bacteroidia</taxon>
        <taxon>Bacteroidales</taxon>
        <taxon>Bacteroidaceae</taxon>
        <taxon>Phocaeicola</taxon>
    </lineage>
</organism>
<comment type="caution">
    <text evidence="1">The sequence shown here is derived from an EMBL/GenBank/DDBJ whole genome shotgun (WGS) entry which is preliminary data.</text>
</comment>
<dbReference type="AlphaFoldDB" id="A0A414FJS0"/>
<accession>A0A414FJS0</accession>
<name>A0A414FJS0_9BACT</name>
<proteinExistence type="predicted"/>
<evidence type="ECO:0008006" key="3">
    <source>
        <dbReference type="Google" id="ProtNLM"/>
    </source>
</evidence>
<protein>
    <recommendedName>
        <fullName evidence="3">DUF4935 domain-containing protein</fullName>
    </recommendedName>
</protein>
<reference evidence="1 2" key="1">
    <citation type="submission" date="2018-08" db="EMBL/GenBank/DDBJ databases">
        <title>A genome reference for cultivated species of the human gut microbiota.</title>
        <authorList>
            <person name="Zou Y."/>
            <person name="Xue W."/>
            <person name="Luo G."/>
        </authorList>
    </citation>
    <scope>NUCLEOTIDE SEQUENCE [LARGE SCALE GENOMIC DNA]</scope>
    <source>
        <strain evidence="1 2">AM31-10</strain>
    </source>
</reference>